<comment type="caution">
    <text evidence="1">The sequence shown here is derived from an EMBL/GenBank/DDBJ whole genome shotgun (WGS) entry which is preliminary data.</text>
</comment>
<evidence type="ECO:0000313" key="2">
    <source>
        <dbReference type="Proteomes" id="UP001362999"/>
    </source>
</evidence>
<protein>
    <submittedName>
        <fullName evidence="1">Uncharacterized protein</fullName>
    </submittedName>
</protein>
<organism evidence="1 2">
    <name type="scientific">Favolaschia claudopus</name>
    <dbReference type="NCBI Taxonomy" id="2862362"/>
    <lineage>
        <taxon>Eukaryota</taxon>
        <taxon>Fungi</taxon>
        <taxon>Dikarya</taxon>
        <taxon>Basidiomycota</taxon>
        <taxon>Agaricomycotina</taxon>
        <taxon>Agaricomycetes</taxon>
        <taxon>Agaricomycetidae</taxon>
        <taxon>Agaricales</taxon>
        <taxon>Marasmiineae</taxon>
        <taxon>Mycenaceae</taxon>
        <taxon>Favolaschia</taxon>
    </lineage>
</organism>
<dbReference type="AlphaFoldDB" id="A0AAW0BQ71"/>
<keyword evidence="2" id="KW-1185">Reference proteome</keyword>
<reference evidence="1 2" key="1">
    <citation type="journal article" date="2024" name="J Genomics">
        <title>Draft genome sequencing and assembly of Favolaschia claudopus CIRM-BRFM 2984 isolated from oak limbs.</title>
        <authorList>
            <person name="Navarro D."/>
            <person name="Drula E."/>
            <person name="Chaduli D."/>
            <person name="Cazenave R."/>
            <person name="Ahrendt S."/>
            <person name="Wang J."/>
            <person name="Lipzen A."/>
            <person name="Daum C."/>
            <person name="Barry K."/>
            <person name="Grigoriev I.V."/>
            <person name="Favel A."/>
            <person name="Rosso M.N."/>
            <person name="Martin F."/>
        </authorList>
    </citation>
    <scope>NUCLEOTIDE SEQUENCE [LARGE SCALE GENOMIC DNA]</scope>
    <source>
        <strain evidence="1 2">CIRM-BRFM 2984</strain>
    </source>
</reference>
<gene>
    <name evidence="1" type="ORF">R3P38DRAFT_3190748</name>
</gene>
<sequence>MAAPQVAQIPPTSWESVKVVRAYIESRNPPYPALKSAFLYPDGNEINQRVWAKVGVLHGLKQAYNLAHLDTSLWMDNARRMGTATCDLESDSYYVHTFPFDQAMRLEHGFYFLVDDQTATETGALPVNCLVTSMLLERSVPWRGNVLIFKCGKSKGNPIINIAESDAALVEVILQRLIRDGRLGQPRAIFEEMTDPEPGTDSRSN</sequence>
<name>A0AAW0BQ71_9AGAR</name>
<proteinExistence type="predicted"/>
<accession>A0AAW0BQ71</accession>
<evidence type="ECO:0000313" key="1">
    <source>
        <dbReference type="EMBL" id="KAK7027685.1"/>
    </source>
</evidence>
<dbReference type="Proteomes" id="UP001362999">
    <property type="component" value="Unassembled WGS sequence"/>
</dbReference>
<dbReference type="EMBL" id="JAWWNJ010000029">
    <property type="protein sequence ID" value="KAK7027685.1"/>
    <property type="molecule type" value="Genomic_DNA"/>
</dbReference>